<gene>
    <name evidence="1" type="ORF">DGYR_LOCUS9419</name>
</gene>
<dbReference type="Proteomes" id="UP000549394">
    <property type="component" value="Unassembled WGS sequence"/>
</dbReference>
<dbReference type="PANTHER" id="PTHR46790:SF1">
    <property type="entry name" value="CENTROMERE PROTEIN N"/>
    <property type="match status" value="1"/>
</dbReference>
<evidence type="ECO:0000313" key="1">
    <source>
        <dbReference type="EMBL" id="CAD5121469.1"/>
    </source>
</evidence>
<reference evidence="1 2" key="1">
    <citation type="submission" date="2020-08" db="EMBL/GenBank/DDBJ databases">
        <authorList>
            <person name="Hejnol A."/>
        </authorList>
    </citation>
    <scope>NUCLEOTIDE SEQUENCE [LARGE SCALE GENOMIC DNA]</scope>
</reference>
<dbReference type="GO" id="GO:0005654">
    <property type="term" value="C:nucleoplasm"/>
    <property type="evidence" value="ECO:0007669"/>
    <property type="project" value="TreeGrafter"/>
</dbReference>
<proteinExistence type="predicted"/>
<dbReference type="PANTHER" id="PTHR46790">
    <property type="entry name" value="CENTROMERE PROTEIN N"/>
    <property type="match status" value="1"/>
</dbReference>
<protein>
    <submittedName>
        <fullName evidence="1">DgyrCDS9974</fullName>
    </submittedName>
</protein>
<dbReference type="EMBL" id="CAJFCJ010000014">
    <property type="protein sequence ID" value="CAD5121469.1"/>
    <property type="molecule type" value="Genomic_DNA"/>
</dbReference>
<sequence>MISILRRSLGKIPSNVLHDELREWNALPDDFIVNLAKSSKSYAIDEIVREAQSRSSITEYDILRLDLQTLIKFSRGVMWNTFLLDNSNIENQQVDKLQRSIESVDELRKKAISYVMESKDKLLWISLLFRREKKLFYAVCHRKCDAILVHGGKESLLSQMLKGLRIIFRSTTIKKIALSGKCPRSLLQIRLNKLNTSLNILPERSNQAPPEEEQDESFIYDQNPKKEKLFTKENENVILNEVTYEISQPKTETNDEMFCKISFKGNNVLAGLRELQEQGILTEPIPEPIDRLPQLGRNTIKLRF</sequence>
<organism evidence="1 2">
    <name type="scientific">Dimorphilus gyrociliatus</name>
    <dbReference type="NCBI Taxonomy" id="2664684"/>
    <lineage>
        <taxon>Eukaryota</taxon>
        <taxon>Metazoa</taxon>
        <taxon>Spiralia</taxon>
        <taxon>Lophotrochozoa</taxon>
        <taxon>Annelida</taxon>
        <taxon>Polychaeta</taxon>
        <taxon>Polychaeta incertae sedis</taxon>
        <taxon>Dinophilidae</taxon>
        <taxon>Dimorphilus</taxon>
    </lineage>
</organism>
<dbReference type="AlphaFoldDB" id="A0A7I8VZ24"/>
<accession>A0A7I8VZ24</accession>
<evidence type="ECO:0000313" key="2">
    <source>
        <dbReference type="Proteomes" id="UP000549394"/>
    </source>
</evidence>
<dbReference type="InterPro" id="IPR052011">
    <property type="entry name" value="CENP-NAC/CAD_complex"/>
</dbReference>
<name>A0A7I8VZ24_9ANNE</name>
<comment type="caution">
    <text evidence="1">The sequence shown here is derived from an EMBL/GenBank/DDBJ whole genome shotgun (WGS) entry which is preliminary data.</text>
</comment>
<keyword evidence="2" id="KW-1185">Reference proteome</keyword>